<protein>
    <submittedName>
        <fullName evidence="2">Uncharacterized protein</fullName>
    </submittedName>
</protein>
<evidence type="ECO:0000313" key="3">
    <source>
        <dbReference type="EMBL" id="CAD8542332.1"/>
    </source>
</evidence>
<accession>A0A6U5JKF9</accession>
<dbReference type="EMBL" id="HBER01034827">
    <property type="protein sequence ID" value="CAD8542332.1"/>
    <property type="molecule type" value="Transcribed_RNA"/>
</dbReference>
<feature type="region of interest" description="Disordered" evidence="1">
    <location>
        <begin position="720"/>
        <end position="740"/>
    </location>
</feature>
<feature type="compositionally biased region" description="Pro residues" evidence="1">
    <location>
        <begin position="311"/>
        <end position="330"/>
    </location>
</feature>
<name>A0A6U5JKF9_9EUKA</name>
<dbReference type="AlphaFoldDB" id="A0A6U5JKF9"/>
<feature type="region of interest" description="Disordered" evidence="1">
    <location>
        <begin position="305"/>
        <end position="360"/>
    </location>
</feature>
<evidence type="ECO:0000313" key="2">
    <source>
        <dbReference type="EMBL" id="CAD8542331.1"/>
    </source>
</evidence>
<proteinExistence type="predicted"/>
<dbReference type="EMBL" id="HBER01034825">
    <property type="protein sequence ID" value="CAD8542331.1"/>
    <property type="molecule type" value="Transcribed_RNA"/>
</dbReference>
<organism evidence="2">
    <name type="scientific">Calcidiscus leptoporus</name>
    <dbReference type="NCBI Taxonomy" id="127549"/>
    <lineage>
        <taxon>Eukaryota</taxon>
        <taxon>Haptista</taxon>
        <taxon>Haptophyta</taxon>
        <taxon>Prymnesiophyceae</taxon>
        <taxon>Coccolithales</taxon>
        <taxon>Calcidiscaceae</taxon>
        <taxon>Calcidiscus</taxon>
    </lineage>
</organism>
<evidence type="ECO:0000256" key="1">
    <source>
        <dbReference type="SAM" id="MobiDB-lite"/>
    </source>
</evidence>
<feature type="region of interest" description="Disordered" evidence="1">
    <location>
        <begin position="136"/>
        <end position="163"/>
    </location>
</feature>
<gene>
    <name evidence="2" type="ORF">CLEP1334_LOCUS17617</name>
    <name evidence="3" type="ORF">CLEP1334_LOCUS17618</name>
</gene>
<sequence length="740" mass="79651">MLPLGRAYKMQGAGRGCAGATPACASEAEMPPLLTIPLAEIEAVFGKRLDGYGKALLVVEKGTNRIVCARQLSSAQGRQLSPFPLLTQLGECVHAGSRYFLIEMSDGVSPSTETIAGVDELCRLLLEESAVHADRRRRRLASRRSSDSSPSETDEFGGRRVKATSRSAAWPELPAASSYSAACAGGGALGGSPVGVCDGVCAAANPFGSPLGSPMASPAPAAAGYYGAPPPYSGVCSTVISTAPLQPANTHVAPLYLHATQQQPLVQTTPIAASQLTPVAHPTCVLATVGTYANTLYSQVQVPQAQFHPQPLSPSRPQPSPRQQPRPQPQPLLLQGPRQPEPTQQAIGRRPSSASGRRNVFQTSKTSYYTEPGDPNPVLIRAPAGGCSSISSVALPNRIRIGLVCMVKRPVNFSTWLEYHRRVLRIERFYIRVEDTPELTKLFSTPPWDVLVEPTFSSHTKRDYFEQMDRQSAHIAAVIPIAKKMGLTHLLHIDDDELVYCSNGVEALRREMALASQDRPDLHMQNVEALPPTEACKDVFLEARAFRHFPTKYCSYTNGKSFAALHPSSLAAHGPHHFRCAAGAGGATSAVTHAIPPHVACVLHYESATFAKWRQKYVDLAERHGDRVDIYQKVPFKFYRESIHAGVTLLEAEGSRDRSLVLAAEEAAHRLWCKWKLAPPNLPAPGPLPIVLDSGITVLNPFADWANQLSDDVAVAASEETTAVAPSPPPRLAGGQPLAP</sequence>
<reference evidence="2" key="1">
    <citation type="submission" date="2021-01" db="EMBL/GenBank/DDBJ databases">
        <authorList>
            <person name="Corre E."/>
            <person name="Pelletier E."/>
            <person name="Niang G."/>
            <person name="Scheremetjew M."/>
            <person name="Finn R."/>
            <person name="Kale V."/>
            <person name="Holt S."/>
            <person name="Cochrane G."/>
            <person name="Meng A."/>
            <person name="Brown T."/>
            <person name="Cohen L."/>
        </authorList>
    </citation>
    <scope>NUCLEOTIDE SEQUENCE</scope>
    <source>
        <strain evidence="2">RCC1130</strain>
    </source>
</reference>
<feature type="compositionally biased region" description="Polar residues" evidence="1">
    <location>
        <begin position="341"/>
        <end position="360"/>
    </location>
</feature>